<gene>
    <name evidence="1" type="ORF">NPIL_601121</name>
</gene>
<organism evidence="1 2">
    <name type="scientific">Nephila pilipes</name>
    <name type="common">Giant wood spider</name>
    <name type="synonym">Nephila maculata</name>
    <dbReference type="NCBI Taxonomy" id="299642"/>
    <lineage>
        <taxon>Eukaryota</taxon>
        <taxon>Metazoa</taxon>
        <taxon>Ecdysozoa</taxon>
        <taxon>Arthropoda</taxon>
        <taxon>Chelicerata</taxon>
        <taxon>Arachnida</taxon>
        <taxon>Araneae</taxon>
        <taxon>Araneomorphae</taxon>
        <taxon>Entelegynae</taxon>
        <taxon>Araneoidea</taxon>
        <taxon>Nephilidae</taxon>
        <taxon>Nephila</taxon>
    </lineage>
</organism>
<comment type="caution">
    <text evidence="1">The sequence shown here is derived from an EMBL/GenBank/DDBJ whole genome shotgun (WGS) entry which is preliminary data.</text>
</comment>
<dbReference type="AlphaFoldDB" id="A0A8X6UGM3"/>
<keyword evidence="2" id="KW-1185">Reference proteome</keyword>
<dbReference type="EMBL" id="BMAW01079484">
    <property type="protein sequence ID" value="GFU15437.1"/>
    <property type="molecule type" value="Genomic_DNA"/>
</dbReference>
<dbReference type="Proteomes" id="UP000887013">
    <property type="component" value="Unassembled WGS sequence"/>
</dbReference>
<name>A0A8X6UGM3_NEPPI</name>
<evidence type="ECO:0000313" key="1">
    <source>
        <dbReference type="EMBL" id="GFU15437.1"/>
    </source>
</evidence>
<reference evidence="1" key="1">
    <citation type="submission" date="2020-08" db="EMBL/GenBank/DDBJ databases">
        <title>Multicomponent nature underlies the extraordinary mechanical properties of spider dragline silk.</title>
        <authorList>
            <person name="Kono N."/>
            <person name="Nakamura H."/>
            <person name="Mori M."/>
            <person name="Yoshida Y."/>
            <person name="Ohtoshi R."/>
            <person name="Malay A.D."/>
            <person name="Moran D.A.P."/>
            <person name="Tomita M."/>
            <person name="Numata K."/>
            <person name="Arakawa K."/>
        </authorList>
    </citation>
    <scope>NUCLEOTIDE SEQUENCE</scope>
</reference>
<sequence>MWEETYLFIAALPFADNKAISTLNKGMMGHGFRKEDSSNIYKHSLTIVLVDKR</sequence>
<proteinExistence type="predicted"/>
<protein>
    <submittedName>
        <fullName evidence="1">Uncharacterized protein</fullName>
    </submittedName>
</protein>
<feature type="non-terminal residue" evidence="1">
    <location>
        <position position="53"/>
    </location>
</feature>
<accession>A0A8X6UGM3</accession>
<evidence type="ECO:0000313" key="2">
    <source>
        <dbReference type="Proteomes" id="UP000887013"/>
    </source>
</evidence>